<dbReference type="PROSITE" id="PS50213">
    <property type="entry name" value="FAS1"/>
    <property type="match status" value="1"/>
</dbReference>
<dbReference type="Proteomes" id="UP001523392">
    <property type="component" value="Unassembled WGS sequence"/>
</dbReference>
<protein>
    <submittedName>
        <fullName evidence="3">Fasciclin domain-containing protein</fullName>
    </submittedName>
</protein>
<dbReference type="PANTHER" id="PTHR10900:SF77">
    <property type="entry name" value="FI19380P1"/>
    <property type="match status" value="1"/>
</dbReference>
<evidence type="ECO:0000313" key="3">
    <source>
        <dbReference type="EMBL" id="MCO6416292.1"/>
    </source>
</evidence>
<accession>A0ABT1D315</accession>
<keyword evidence="4" id="KW-1185">Reference proteome</keyword>
<reference evidence="3 4" key="1">
    <citation type="submission" date="2021-12" db="EMBL/GenBank/DDBJ databases">
        <title>Siccirubricoccus leaddurans sp. nov., a high concentration Zn2+ tolerance bacterium.</title>
        <authorList>
            <person name="Cao Y."/>
        </authorList>
    </citation>
    <scope>NUCLEOTIDE SEQUENCE [LARGE SCALE GENOMIC DNA]</scope>
    <source>
        <strain evidence="3 4">KC 17139</strain>
    </source>
</reference>
<dbReference type="SUPFAM" id="SSF82153">
    <property type="entry name" value="FAS1 domain"/>
    <property type="match status" value="1"/>
</dbReference>
<evidence type="ECO:0000313" key="4">
    <source>
        <dbReference type="Proteomes" id="UP001523392"/>
    </source>
</evidence>
<gene>
    <name evidence="3" type="ORF">JYK14_08935</name>
</gene>
<name>A0ABT1D315_9PROT</name>
<dbReference type="RefSeq" id="WP_252952902.1">
    <property type="nucleotide sequence ID" value="NZ_JAFIRR010000052.1"/>
</dbReference>
<feature type="domain" description="FAS1" evidence="2">
    <location>
        <begin position="30"/>
        <end position="198"/>
    </location>
</feature>
<dbReference type="PANTHER" id="PTHR10900">
    <property type="entry name" value="PERIOSTIN-RELATED"/>
    <property type="match status" value="1"/>
</dbReference>
<keyword evidence="1" id="KW-0732">Signal</keyword>
<dbReference type="EMBL" id="JAFIRR010000052">
    <property type="protein sequence ID" value="MCO6416292.1"/>
    <property type="molecule type" value="Genomic_DNA"/>
</dbReference>
<feature type="chain" id="PRO_5046036177" evidence="1">
    <location>
        <begin position="29"/>
        <end position="200"/>
    </location>
</feature>
<evidence type="ECO:0000259" key="2">
    <source>
        <dbReference type="PROSITE" id="PS50213"/>
    </source>
</evidence>
<dbReference type="InterPro" id="IPR050904">
    <property type="entry name" value="Adhesion/Biosynth-related"/>
</dbReference>
<dbReference type="InterPro" id="IPR000782">
    <property type="entry name" value="FAS1_domain"/>
</dbReference>
<proteinExistence type="predicted"/>
<organism evidence="3 4">
    <name type="scientific">Siccirubricoccus soli</name>
    <dbReference type="NCBI Taxonomy" id="2899147"/>
    <lineage>
        <taxon>Bacteria</taxon>
        <taxon>Pseudomonadati</taxon>
        <taxon>Pseudomonadota</taxon>
        <taxon>Alphaproteobacteria</taxon>
        <taxon>Acetobacterales</taxon>
        <taxon>Roseomonadaceae</taxon>
        <taxon>Siccirubricoccus</taxon>
    </lineage>
</organism>
<dbReference type="Gene3D" id="2.30.180.10">
    <property type="entry name" value="FAS1 domain"/>
    <property type="match status" value="1"/>
</dbReference>
<dbReference type="SMART" id="SM00554">
    <property type="entry name" value="FAS1"/>
    <property type="match status" value="1"/>
</dbReference>
<sequence length="200" mass="20180">MQRFSKRQALAFGAGLGLIGLAAPAVRAQGRNVIDTMAGDPRFSSFVELASRGGAVDQFRSANAVTVFAPTNDAFNQANASMLNDLLNPGGAGGSAGGGVASGTPDLVRLRSLIGYHVIPGVVLTSAQLTGDHQYKTYSGGMLRIASQGGTIALANPAPERQAATFGAGGLNVVPPAAIVAPDIMATNGVIHGISQVLTP</sequence>
<evidence type="ECO:0000256" key="1">
    <source>
        <dbReference type="SAM" id="SignalP"/>
    </source>
</evidence>
<feature type="signal peptide" evidence="1">
    <location>
        <begin position="1"/>
        <end position="28"/>
    </location>
</feature>
<comment type="caution">
    <text evidence="3">The sequence shown here is derived from an EMBL/GenBank/DDBJ whole genome shotgun (WGS) entry which is preliminary data.</text>
</comment>
<dbReference type="InterPro" id="IPR036378">
    <property type="entry name" value="FAS1_dom_sf"/>
</dbReference>
<dbReference type="Pfam" id="PF02469">
    <property type="entry name" value="Fasciclin"/>
    <property type="match status" value="1"/>
</dbReference>